<dbReference type="eggNOG" id="COG0386">
    <property type="taxonomic scope" value="Bacteria"/>
</dbReference>
<dbReference type="PIRSF" id="PIRSF000303">
    <property type="entry name" value="Glutathion_perox"/>
    <property type="match status" value="1"/>
</dbReference>
<dbReference type="GO" id="GO:0034599">
    <property type="term" value="P:cellular response to oxidative stress"/>
    <property type="evidence" value="ECO:0007669"/>
    <property type="project" value="TreeGrafter"/>
</dbReference>
<evidence type="ECO:0000313" key="5">
    <source>
        <dbReference type="EMBL" id="KGT91544.1"/>
    </source>
</evidence>
<dbReference type="Proteomes" id="UP000030351">
    <property type="component" value="Unassembled WGS sequence"/>
</dbReference>
<dbReference type="GO" id="GO:0004602">
    <property type="term" value="F:glutathione peroxidase activity"/>
    <property type="evidence" value="ECO:0007669"/>
    <property type="project" value="UniProtKB-UniRule"/>
</dbReference>
<reference evidence="5 6" key="1">
    <citation type="submission" date="2014-10" db="EMBL/GenBank/DDBJ databases">
        <title>Genome sequence of Erwinia typographi M043b.</title>
        <authorList>
            <person name="Chan K.-G."/>
            <person name="Tan W.-S."/>
        </authorList>
    </citation>
    <scope>NUCLEOTIDE SEQUENCE [LARGE SCALE GENOMIC DNA]</scope>
    <source>
        <strain evidence="5 6">M043b</strain>
    </source>
</reference>
<accession>A0A0A3Z1D8</accession>
<proteinExistence type="inferred from homology"/>
<evidence type="ECO:0000256" key="1">
    <source>
        <dbReference type="ARBA" id="ARBA00022559"/>
    </source>
</evidence>
<dbReference type="PRINTS" id="PR01011">
    <property type="entry name" value="GLUTPROXDASE"/>
</dbReference>
<dbReference type="Gene3D" id="3.40.30.10">
    <property type="entry name" value="Glutaredoxin"/>
    <property type="match status" value="1"/>
</dbReference>
<dbReference type="SUPFAM" id="SSF52833">
    <property type="entry name" value="Thioredoxin-like"/>
    <property type="match status" value="1"/>
</dbReference>
<dbReference type="EC" id="1.11.1.24" evidence="3"/>
<dbReference type="RefSeq" id="WP_034895139.1">
    <property type="nucleotide sequence ID" value="NZ_JRUQ01000045.1"/>
</dbReference>
<evidence type="ECO:0000256" key="3">
    <source>
        <dbReference type="HAMAP-Rule" id="MF_02061"/>
    </source>
</evidence>
<dbReference type="PANTHER" id="PTHR11592">
    <property type="entry name" value="GLUTATHIONE PEROXIDASE"/>
    <property type="match status" value="1"/>
</dbReference>
<dbReference type="Pfam" id="PF00255">
    <property type="entry name" value="GSHPx"/>
    <property type="match status" value="1"/>
</dbReference>
<evidence type="ECO:0000256" key="2">
    <source>
        <dbReference type="ARBA" id="ARBA00023002"/>
    </source>
</evidence>
<organism evidence="5 6">
    <name type="scientific">Erwinia typographi</name>
    <dbReference type="NCBI Taxonomy" id="371042"/>
    <lineage>
        <taxon>Bacteria</taxon>
        <taxon>Pseudomonadati</taxon>
        <taxon>Pseudomonadota</taxon>
        <taxon>Gammaproteobacteria</taxon>
        <taxon>Enterobacterales</taxon>
        <taxon>Erwiniaceae</taxon>
        <taxon>Erwinia</taxon>
    </lineage>
</organism>
<dbReference type="HAMAP" id="MF_02061">
    <property type="entry name" value="Thiored_glutath_peroxid"/>
    <property type="match status" value="1"/>
</dbReference>
<dbReference type="InterPro" id="IPR033674">
    <property type="entry name" value="BtuE"/>
</dbReference>
<dbReference type="CDD" id="cd00340">
    <property type="entry name" value="GSH_Peroxidase"/>
    <property type="match status" value="1"/>
</dbReference>
<dbReference type="GO" id="GO:0140824">
    <property type="term" value="F:thioredoxin-dependent peroxiredoxin activity"/>
    <property type="evidence" value="ECO:0007669"/>
    <property type="project" value="UniProtKB-EC"/>
</dbReference>
<comment type="catalytic activity">
    <reaction evidence="3">
        <text>a hydroperoxide + [thioredoxin]-dithiol = an alcohol + [thioredoxin]-disulfide + H2O</text>
        <dbReference type="Rhea" id="RHEA:62620"/>
        <dbReference type="Rhea" id="RHEA-COMP:10698"/>
        <dbReference type="Rhea" id="RHEA-COMP:10700"/>
        <dbReference type="ChEBI" id="CHEBI:15377"/>
        <dbReference type="ChEBI" id="CHEBI:29950"/>
        <dbReference type="ChEBI" id="CHEBI:30879"/>
        <dbReference type="ChEBI" id="CHEBI:35924"/>
        <dbReference type="ChEBI" id="CHEBI:50058"/>
        <dbReference type="EC" id="1.11.1.24"/>
    </reaction>
</comment>
<name>A0A0A3Z1D8_9GAMM</name>
<dbReference type="PROSITE" id="PS51355">
    <property type="entry name" value="GLUTATHIONE_PEROXID_3"/>
    <property type="match status" value="1"/>
</dbReference>
<dbReference type="InterPro" id="IPR000889">
    <property type="entry name" value="Glutathione_peroxidase"/>
</dbReference>
<comment type="similarity">
    <text evidence="3">Belongs to the glutathione peroxidase family. BtuE subfamily.</text>
</comment>
<dbReference type="EC" id="1.11.1.9" evidence="3"/>
<evidence type="ECO:0000256" key="4">
    <source>
        <dbReference type="PIRSR" id="PIRSR000303-1"/>
    </source>
</evidence>
<dbReference type="OrthoDB" id="9785502at2"/>
<keyword evidence="1 3" id="KW-0575">Peroxidase</keyword>
<feature type="active site" evidence="3 4">
    <location>
        <position position="35"/>
    </location>
</feature>
<sequence length="181" mass="19877">MTIFDTKLEMLNGEQTSLAQWQGDVLLVVNVASKCGLTPQYEQLEALQKAQQDNGFSVLGFPCNAFLGQEPGSAEEIQTFCSTTYGVTFPMFSKIEVNGPDRHPLYVQLVAAQPEATVPENSGFLERMSSKGRAPKEPGDILWNFEKFLIGRDGTVLQRFSPDMEPSDPAITSAIQQALAK</sequence>
<comment type="function">
    <text evidence="3">Non-specific peroxidase that can use thioredoxin or glutathione as a reducing agent.</text>
</comment>
<evidence type="ECO:0000313" key="6">
    <source>
        <dbReference type="Proteomes" id="UP000030351"/>
    </source>
</evidence>
<comment type="caution">
    <text evidence="5">The sequence shown here is derived from an EMBL/GenBank/DDBJ whole genome shotgun (WGS) entry which is preliminary data.</text>
</comment>
<dbReference type="FunFam" id="3.40.30.10:FF:000010">
    <property type="entry name" value="Glutathione peroxidase"/>
    <property type="match status" value="1"/>
</dbReference>
<dbReference type="EMBL" id="JRUQ01000045">
    <property type="protein sequence ID" value="KGT91544.1"/>
    <property type="molecule type" value="Genomic_DNA"/>
</dbReference>
<dbReference type="PANTHER" id="PTHR11592:SF40">
    <property type="entry name" value="THIOREDOXIN_GLUTATHIONE PEROXIDASE BTUE"/>
    <property type="match status" value="1"/>
</dbReference>
<comment type="catalytic activity">
    <reaction evidence="3">
        <text>2 glutathione + H2O2 = glutathione disulfide + 2 H2O</text>
        <dbReference type="Rhea" id="RHEA:16833"/>
        <dbReference type="ChEBI" id="CHEBI:15377"/>
        <dbReference type="ChEBI" id="CHEBI:16240"/>
        <dbReference type="ChEBI" id="CHEBI:57925"/>
        <dbReference type="ChEBI" id="CHEBI:58297"/>
        <dbReference type="EC" id="1.11.1.9"/>
    </reaction>
</comment>
<dbReference type="NCBIfam" id="NF007900">
    <property type="entry name" value="PRK10606.1"/>
    <property type="match status" value="1"/>
</dbReference>
<protein>
    <recommendedName>
        <fullName evidence="3">Thioredoxin/glutathione peroxidase BtuE</fullName>
        <ecNumber evidence="3">1.11.1.24</ecNumber>
        <ecNumber evidence="3">1.11.1.9</ecNumber>
    </recommendedName>
</protein>
<dbReference type="InterPro" id="IPR036249">
    <property type="entry name" value="Thioredoxin-like_sf"/>
</dbReference>
<dbReference type="STRING" id="371042.NG99_16085"/>
<gene>
    <name evidence="3 5" type="primary">btuE</name>
    <name evidence="5" type="ORF">NG99_16085</name>
</gene>
<dbReference type="AlphaFoldDB" id="A0A0A3Z1D8"/>
<keyword evidence="2 3" id="KW-0560">Oxidoreductase</keyword>
<keyword evidence="6" id="KW-1185">Reference proteome</keyword>